<evidence type="ECO:0000256" key="2">
    <source>
        <dbReference type="ARBA" id="ARBA00022692"/>
    </source>
</evidence>
<organism evidence="8 9">
    <name type="scientific">Helianthus annuus</name>
    <name type="common">Common sunflower</name>
    <dbReference type="NCBI Taxonomy" id="4232"/>
    <lineage>
        <taxon>Eukaryota</taxon>
        <taxon>Viridiplantae</taxon>
        <taxon>Streptophyta</taxon>
        <taxon>Embryophyta</taxon>
        <taxon>Tracheophyta</taxon>
        <taxon>Spermatophyta</taxon>
        <taxon>Magnoliopsida</taxon>
        <taxon>eudicotyledons</taxon>
        <taxon>Gunneridae</taxon>
        <taxon>Pentapetalae</taxon>
        <taxon>asterids</taxon>
        <taxon>campanulids</taxon>
        <taxon>Asterales</taxon>
        <taxon>Asteraceae</taxon>
        <taxon>Asteroideae</taxon>
        <taxon>Heliantheae alliance</taxon>
        <taxon>Heliantheae</taxon>
        <taxon>Helianthus</taxon>
    </lineage>
</organism>
<proteinExistence type="predicted"/>
<evidence type="ECO:0000313" key="8">
    <source>
        <dbReference type="EMBL" id="OTG06367.1"/>
    </source>
</evidence>
<keyword evidence="3 7" id="KW-0732">Signal</keyword>
<name>A0A251T5D7_HELAN</name>
<dbReference type="Gene3D" id="3.80.10.10">
    <property type="entry name" value="Ribonuclease Inhibitor"/>
    <property type="match status" value="3"/>
</dbReference>
<dbReference type="EMBL" id="CM007901">
    <property type="protein sequence ID" value="OTG06367.1"/>
    <property type="molecule type" value="Genomic_DNA"/>
</dbReference>
<feature type="signal peptide" evidence="7">
    <location>
        <begin position="1"/>
        <end position="22"/>
    </location>
</feature>
<evidence type="ECO:0000256" key="1">
    <source>
        <dbReference type="ARBA" id="ARBA00004479"/>
    </source>
</evidence>
<dbReference type="InParanoid" id="A0A251T5D7"/>
<keyword evidence="2" id="KW-0812">Transmembrane</keyword>
<keyword evidence="4" id="KW-1133">Transmembrane helix</keyword>
<evidence type="ECO:0000256" key="7">
    <source>
        <dbReference type="SAM" id="SignalP"/>
    </source>
</evidence>
<accession>A0A251T5D7</accession>
<gene>
    <name evidence="8" type="ORF">HannXRQ_Chr12g0384341</name>
</gene>
<keyword evidence="9" id="KW-1185">Reference proteome</keyword>
<evidence type="ECO:0000313" key="9">
    <source>
        <dbReference type="Proteomes" id="UP000215914"/>
    </source>
</evidence>
<dbReference type="AlphaFoldDB" id="A0A251T5D7"/>
<dbReference type="STRING" id="4232.A0A251T5D7"/>
<dbReference type="InterPro" id="IPR032675">
    <property type="entry name" value="LRR_dom_sf"/>
</dbReference>
<sequence length="435" mass="48316">MAKTVQVFILILVLHVLESALANKFSSLSLADDCSLLFQFKVSVSINKSASIYDSRACPKVASWNLNGSDGAGNCCLWDGVECRLGHAIGLDLSSSFLYGPISSNNSLFNLIHLRTLNLANNDFRSSQIPSGIGRLSQLINLNLSNSFFSGEVPKQISHLGNLVSLDLTENYKLTLHGSDFQNLVQNTSETLRELGVFKTGYPKIRISEIFRIPDFTIRICIRNFGYPKFRIRIRIVASWNLNGSDGAGNCCLWDGVECRLGHVIGLDLSSSFLYGPISSNNSMFNLIHLRTLNPANNDFRSSQIPSGIGRLSQLINLNPSNSFFSGEVPKQISHLRNLVSLDLTENYKLTLQGSDFQNLVQNTSCFMEPQWIRWCGNCCLWDGVECRLGHVIGLDLSSSFLYDPISSNNSLFNLIHLRTLNLANNDFRSSQIPS</sequence>
<dbReference type="SUPFAM" id="SSF52047">
    <property type="entry name" value="RNI-like"/>
    <property type="match status" value="1"/>
</dbReference>
<evidence type="ECO:0000256" key="4">
    <source>
        <dbReference type="ARBA" id="ARBA00022989"/>
    </source>
</evidence>
<keyword evidence="6" id="KW-0325">Glycoprotein</keyword>
<dbReference type="GO" id="GO:0016020">
    <property type="term" value="C:membrane"/>
    <property type="evidence" value="ECO:0007669"/>
    <property type="project" value="UniProtKB-SubCell"/>
</dbReference>
<dbReference type="Proteomes" id="UP000215914">
    <property type="component" value="Chromosome 12"/>
</dbReference>
<evidence type="ECO:0000256" key="3">
    <source>
        <dbReference type="ARBA" id="ARBA00022729"/>
    </source>
</evidence>
<dbReference type="PANTHER" id="PTHR48061">
    <property type="entry name" value="LEUCINE-RICH REPEAT RECEPTOR PROTEIN KINASE EMS1-LIKE-RELATED"/>
    <property type="match status" value="1"/>
</dbReference>
<comment type="subcellular location">
    <subcellularLocation>
        <location evidence="1">Membrane</location>
        <topology evidence="1">Single-pass type I membrane protein</topology>
    </subcellularLocation>
</comment>
<feature type="chain" id="PRO_5012287162" evidence="7">
    <location>
        <begin position="23"/>
        <end position="435"/>
    </location>
</feature>
<dbReference type="PANTHER" id="PTHR48061:SF12">
    <property type="entry name" value="DISEASE RESISTANCE LIKE PROTEIN"/>
    <property type="match status" value="1"/>
</dbReference>
<evidence type="ECO:0000256" key="5">
    <source>
        <dbReference type="ARBA" id="ARBA00023136"/>
    </source>
</evidence>
<reference evidence="9" key="1">
    <citation type="journal article" date="2017" name="Nature">
        <title>The sunflower genome provides insights into oil metabolism, flowering and Asterid evolution.</title>
        <authorList>
            <person name="Badouin H."/>
            <person name="Gouzy J."/>
            <person name="Grassa C.J."/>
            <person name="Murat F."/>
            <person name="Staton S.E."/>
            <person name="Cottret L."/>
            <person name="Lelandais-Briere C."/>
            <person name="Owens G.L."/>
            <person name="Carrere S."/>
            <person name="Mayjonade B."/>
            <person name="Legrand L."/>
            <person name="Gill N."/>
            <person name="Kane N.C."/>
            <person name="Bowers J.E."/>
            <person name="Hubner S."/>
            <person name="Bellec A."/>
            <person name="Berard A."/>
            <person name="Berges H."/>
            <person name="Blanchet N."/>
            <person name="Boniface M.C."/>
            <person name="Brunel D."/>
            <person name="Catrice O."/>
            <person name="Chaidir N."/>
            <person name="Claudel C."/>
            <person name="Donnadieu C."/>
            <person name="Faraut T."/>
            <person name="Fievet G."/>
            <person name="Helmstetter N."/>
            <person name="King M."/>
            <person name="Knapp S.J."/>
            <person name="Lai Z."/>
            <person name="Le Paslier M.C."/>
            <person name="Lippi Y."/>
            <person name="Lorenzon L."/>
            <person name="Mandel J.R."/>
            <person name="Marage G."/>
            <person name="Marchand G."/>
            <person name="Marquand E."/>
            <person name="Bret-Mestries E."/>
            <person name="Morien E."/>
            <person name="Nambeesan S."/>
            <person name="Nguyen T."/>
            <person name="Pegot-Espagnet P."/>
            <person name="Pouilly N."/>
            <person name="Raftis F."/>
            <person name="Sallet E."/>
            <person name="Schiex T."/>
            <person name="Thomas J."/>
            <person name="Vandecasteele C."/>
            <person name="Vares D."/>
            <person name="Vear F."/>
            <person name="Vautrin S."/>
            <person name="Crespi M."/>
            <person name="Mangin B."/>
            <person name="Burke J.M."/>
            <person name="Salse J."/>
            <person name="Munos S."/>
            <person name="Vincourt P."/>
            <person name="Rieseberg L.H."/>
            <person name="Langlade N.B."/>
        </authorList>
    </citation>
    <scope>NUCLEOTIDE SEQUENCE [LARGE SCALE GENOMIC DNA]</scope>
    <source>
        <strain evidence="9">cv. SF193</strain>
    </source>
</reference>
<dbReference type="InterPro" id="IPR046956">
    <property type="entry name" value="RLP23-like"/>
</dbReference>
<evidence type="ECO:0000256" key="6">
    <source>
        <dbReference type="ARBA" id="ARBA00023180"/>
    </source>
</evidence>
<keyword evidence="5" id="KW-0472">Membrane</keyword>
<protein>
    <submittedName>
        <fullName evidence="8">Putative leucine-rich repeat domain, L domain-like protein</fullName>
    </submittedName>
</protein>